<accession>A0A382L6E4</accession>
<evidence type="ECO:0000259" key="1">
    <source>
        <dbReference type="Pfam" id="PF20796"/>
    </source>
</evidence>
<dbReference type="AlphaFoldDB" id="A0A382L6E4"/>
<gene>
    <name evidence="2" type="ORF">METZ01_LOCUS283315</name>
</gene>
<dbReference type="Pfam" id="PF20796">
    <property type="entry name" value="PDDEXK_13"/>
    <property type="match status" value="1"/>
</dbReference>
<organism evidence="2">
    <name type="scientific">marine metagenome</name>
    <dbReference type="NCBI Taxonomy" id="408172"/>
    <lineage>
        <taxon>unclassified sequences</taxon>
        <taxon>metagenomes</taxon>
        <taxon>ecological metagenomes</taxon>
    </lineage>
</organism>
<proteinExistence type="predicted"/>
<evidence type="ECO:0000313" key="2">
    <source>
        <dbReference type="EMBL" id="SVC30461.1"/>
    </source>
</evidence>
<feature type="domain" description="PD-(D/E)XK nuclease-like" evidence="1">
    <location>
        <begin position="10"/>
        <end position="115"/>
    </location>
</feature>
<reference evidence="2" key="1">
    <citation type="submission" date="2018-05" db="EMBL/GenBank/DDBJ databases">
        <authorList>
            <person name="Lanie J.A."/>
            <person name="Ng W.-L."/>
            <person name="Kazmierczak K.M."/>
            <person name="Andrzejewski T.M."/>
            <person name="Davidsen T.M."/>
            <person name="Wayne K.J."/>
            <person name="Tettelin H."/>
            <person name="Glass J.I."/>
            <person name="Rusch D."/>
            <person name="Podicherti R."/>
            <person name="Tsui H.-C.T."/>
            <person name="Winkler M.E."/>
        </authorList>
    </citation>
    <scope>NUCLEOTIDE SEQUENCE</scope>
</reference>
<dbReference type="EMBL" id="UINC01084120">
    <property type="protein sequence ID" value="SVC30461.1"/>
    <property type="molecule type" value="Genomic_DNA"/>
</dbReference>
<protein>
    <recommendedName>
        <fullName evidence="1">PD-(D/E)XK nuclease-like domain-containing protein</fullName>
    </recommendedName>
</protein>
<name>A0A382L6E4_9ZZZZ</name>
<feature type="non-terminal residue" evidence="2">
    <location>
        <position position="1"/>
    </location>
</feature>
<sequence>VENPESTFWATTRKSVVFTDSWCKLLATDKLRQIWPNHLLGLKRRAVGDLNRFMSVTIFPLGNGHVSHALSRYQDLLTDGGKSDLKGCTFERYIDYLEGGTEIEEWKAFLQDRYLVKLRLASEVSDAQR</sequence>
<dbReference type="InterPro" id="IPR048822">
    <property type="entry name" value="PDDEXK_13"/>
</dbReference>